<comment type="caution">
    <text evidence="2">The sequence shown here is derived from an EMBL/GenBank/DDBJ whole genome shotgun (WGS) entry which is preliminary data.</text>
</comment>
<dbReference type="OrthoDB" id="9822028at2"/>
<evidence type="ECO:0000313" key="3">
    <source>
        <dbReference type="Proteomes" id="UP000245765"/>
    </source>
</evidence>
<sequence>MSSTLPSTTQYIWFGTRAVDFVTGGLPGEQVELLSSADDFATRTLSTGTFDFTGSEWQQFLAFTGTQDQIDALGINLDDGVDTATAGFVNTTGDLRVGDGVEAYNIADSSGGGRLIDVSNTLDDTDDPIAITGLGKANAGWLDSASIDSADAGNRVVFSNNIGFGFINGSGFDSGGSANALRLNDGDAINFEIRQGKELLQASFTVKVLNGGSTQVVIDSDGATIRDTNANLQGGFVQDDSLGELNLGMIADGAKVTIDYVGETILINDVAFTGDLGAIVAFFDAFQAGGSKNLTLGSVVGNQVGWSADDLVLATDTQPDTIPPLPTANGMISFRYTSNATTADLDATLDIGKNGSIDAFETLATSFGGGGALVGDADGDTNKAELNGTNVPFDILRLVTIGQQDANAPEGHQTGTLDRSLGIGIDTGAAGASLDDGSSLGGNYGDEGAGGTNHLQNGEFIRFDLGADFEGVSARIVFSANSLVTRAGEDAVVRLLDSTGALVDQFAIDLDGGLTHVVSGSAVFDQVEIEALANTQFAIADVDIDVFITDLVGIAEAIGEHLRVQTVLDAEDATPENNDETQPQGGTGSPSGVTQSTPTENGTDRFAAFIDANENGYWDLGETKENLVSFGNGYAATEVDVTGSGLVDLTVAGGSVSGNQFFLGVGSNGWVNGSESVTITTLSGDAALAGVLTIRGPVSSNPQNNPLADIAAGTEFLVRLFNDADNDGVVDGGELVEELSFTVGTAQQAFTADLVDAEGASFDAVQIAAVSGAFTVDSLSLFMV</sequence>
<dbReference type="EMBL" id="QGNA01000004">
    <property type="protein sequence ID" value="PWS35407.1"/>
    <property type="molecule type" value="Genomic_DNA"/>
</dbReference>
<accession>A0A317FBN4</accession>
<organism evidence="2 3">
    <name type="scientific">Falsiroseomonas bella</name>
    <dbReference type="NCBI Taxonomy" id="2184016"/>
    <lineage>
        <taxon>Bacteria</taxon>
        <taxon>Pseudomonadati</taxon>
        <taxon>Pseudomonadota</taxon>
        <taxon>Alphaproteobacteria</taxon>
        <taxon>Acetobacterales</taxon>
        <taxon>Roseomonadaceae</taxon>
        <taxon>Falsiroseomonas</taxon>
    </lineage>
</organism>
<dbReference type="Proteomes" id="UP000245765">
    <property type="component" value="Unassembled WGS sequence"/>
</dbReference>
<dbReference type="InterPro" id="IPR018247">
    <property type="entry name" value="EF_Hand_1_Ca_BS"/>
</dbReference>
<dbReference type="AlphaFoldDB" id="A0A317FBN4"/>
<name>A0A317FBN4_9PROT</name>
<feature type="compositionally biased region" description="Polar residues" evidence="1">
    <location>
        <begin position="580"/>
        <end position="601"/>
    </location>
</feature>
<protein>
    <submittedName>
        <fullName evidence="2">Uncharacterized protein</fullName>
    </submittedName>
</protein>
<evidence type="ECO:0000313" key="2">
    <source>
        <dbReference type="EMBL" id="PWS35407.1"/>
    </source>
</evidence>
<gene>
    <name evidence="2" type="ORF">DFH01_17445</name>
</gene>
<feature type="region of interest" description="Disordered" evidence="1">
    <location>
        <begin position="573"/>
        <end position="602"/>
    </location>
</feature>
<keyword evidence="3" id="KW-1185">Reference proteome</keyword>
<dbReference type="RefSeq" id="WP_109871774.1">
    <property type="nucleotide sequence ID" value="NZ_QGNA01000004.1"/>
</dbReference>
<dbReference type="PROSITE" id="PS00018">
    <property type="entry name" value="EF_HAND_1"/>
    <property type="match status" value="1"/>
</dbReference>
<reference evidence="3" key="1">
    <citation type="submission" date="2018-05" db="EMBL/GenBank/DDBJ databases">
        <authorList>
            <person name="Du Z."/>
            <person name="Wang X."/>
        </authorList>
    </citation>
    <scope>NUCLEOTIDE SEQUENCE [LARGE SCALE GENOMIC DNA]</scope>
    <source>
        <strain evidence="3">CQN31</strain>
    </source>
</reference>
<evidence type="ECO:0000256" key="1">
    <source>
        <dbReference type="SAM" id="MobiDB-lite"/>
    </source>
</evidence>
<proteinExistence type="predicted"/>